<feature type="region of interest" description="Disordered" evidence="1">
    <location>
        <begin position="1"/>
        <end position="105"/>
    </location>
</feature>
<proteinExistence type="predicted"/>
<gene>
    <name evidence="2" type="primary">LOC109700711</name>
</gene>
<accession>A0A8B7WF83</accession>
<feature type="compositionally biased region" description="Gly residues" evidence="1">
    <location>
        <begin position="12"/>
        <end position="29"/>
    </location>
</feature>
<dbReference type="RefSeq" id="XP_020041580.1">
    <property type="nucleotide sequence ID" value="XM_020185991.1"/>
</dbReference>
<organism evidence="2">
    <name type="scientific">Castor canadensis</name>
    <name type="common">American beaver</name>
    <dbReference type="NCBI Taxonomy" id="51338"/>
    <lineage>
        <taxon>Eukaryota</taxon>
        <taxon>Metazoa</taxon>
        <taxon>Chordata</taxon>
        <taxon>Craniata</taxon>
        <taxon>Vertebrata</taxon>
        <taxon>Euteleostomi</taxon>
        <taxon>Mammalia</taxon>
        <taxon>Eutheria</taxon>
        <taxon>Euarchontoglires</taxon>
        <taxon>Glires</taxon>
        <taxon>Rodentia</taxon>
        <taxon>Castorimorpha</taxon>
        <taxon>Castoridae</taxon>
        <taxon>Castor</taxon>
    </lineage>
</organism>
<name>A0A8B7WF83_CASCN</name>
<dbReference type="AlphaFoldDB" id="A0A8B7WF83"/>
<evidence type="ECO:0000313" key="2">
    <source>
        <dbReference type="RefSeq" id="XP_020041580.1"/>
    </source>
</evidence>
<dbReference type="OrthoDB" id="9974232at2759"/>
<reference evidence="2" key="1">
    <citation type="submission" date="2025-08" db="UniProtKB">
        <authorList>
            <consortium name="RefSeq"/>
        </authorList>
    </citation>
    <scope>IDENTIFICATION</scope>
    <source>
        <tissue evidence="2">Leukocyte</tissue>
    </source>
</reference>
<dbReference type="KEGG" id="ccan:109700711"/>
<sequence length="105" mass="9792">MAGRGRSEVRGARGGGSGGGGSGGGGGRVRAGAALGSAPRGGGLLHASRCGRTREGEAAQGLGGGGQAPGLPAVPAISGDSRHRGSVDIGRNRVGGAGMSPRPPS</sequence>
<protein>
    <submittedName>
        <fullName evidence="2">Glycine-rich cell wall structural protein 1-like</fullName>
    </submittedName>
</protein>
<feature type="compositionally biased region" description="Basic and acidic residues" evidence="1">
    <location>
        <begin position="1"/>
        <end position="11"/>
    </location>
</feature>
<evidence type="ECO:0000256" key="1">
    <source>
        <dbReference type="SAM" id="MobiDB-lite"/>
    </source>
</evidence>